<organism evidence="1 2">
    <name type="scientific">Leptospira biflexa serovar Patoc (strain Patoc 1 / ATCC 23582 / Paris)</name>
    <dbReference type="NCBI Taxonomy" id="456481"/>
    <lineage>
        <taxon>Bacteria</taxon>
        <taxon>Pseudomonadati</taxon>
        <taxon>Spirochaetota</taxon>
        <taxon>Spirochaetia</taxon>
        <taxon>Leptospirales</taxon>
        <taxon>Leptospiraceae</taxon>
        <taxon>Leptospira</taxon>
    </lineage>
</organism>
<accession>B0SLK5</accession>
<reference evidence="1 2" key="1">
    <citation type="journal article" date="2008" name="PLoS ONE">
        <title>Genome sequence of the saprophyte Leptospira biflexa provides insights into the evolution of Leptospira and the pathogenesis of leptospirosis.</title>
        <authorList>
            <person name="Picardeau M."/>
            <person name="Bulach D.M."/>
            <person name="Bouchier C."/>
            <person name="Zuerner R.L."/>
            <person name="Zidane N."/>
            <person name="Wilson P.J."/>
            <person name="Creno S."/>
            <person name="Kuczek E.S."/>
            <person name="Bommezzadri S."/>
            <person name="Davis J.C."/>
            <person name="McGrath A."/>
            <person name="Johnson M.J."/>
            <person name="Boursaux-Eude C."/>
            <person name="Seemann T."/>
            <person name="Rouy Z."/>
            <person name="Coppel R.L."/>
            <person name="Rood J.I."/>
            <person name="Lajus A."/>
            <person name="Davies J.K."/>
            <person name="Medigue C."/>
            <person name="Adler B."/>
        </authorList>
    </citation>
    <scope>NUCLEOTIDE SEQUENCE [LARGE SCALE GENOMIC DNA]</scope>
    <source>
        <strain evidence="2">Patoc 1 / ATCC 23582 / Paris</strain>
    </source>
</reference>
<keyword evidence="2" id="KW-1185">Reference proteome</keyword>
<evidence type="ECO:0000313" key="2">
    <source>
        <dbReference type="Proteomes" id="UP000001847"/>
    </source>
</evidence>
<dbReference type="KEGG" id="lbi:LEPBI_I2505"/>
<protein>
    <submittedName>
        <fullName evidence="1">Uncharacterized protein</fullName>
    </submittedName>
</protein>
<gene>
    <name evidence="1" type="ordered locus">LEPBI_I2505</name>
</gene>
<sequence length="111" mass="12480">MENGKDEFLWTIYSGTERSEMGSHHNGIPFWELPDGGGGAFRKTVSIVLRISFSEGKLGPKKPNSIGLEKIRCSFTTGFLYRANPFSSRMVGQRNSRRIVFGKSSCLLRFD</sequence>
<dbReference type="STRING" id="456481.LEPBI_I2505"/>
<proteinExistence type="predicted"/>
<dbReference type="HOGENOM" id="CLU_2155201_0_0_12"/>
<name>B0SLK5_LEPBP</name>
<dbReference type="Proteomes" id="UP000001847">
    <property type="component" value="Chromosome I"/>
</dbReference>
<evidence type="ECO:0000313" key="1">
    <source>
        <dbReference type="EMBL" id="ABZ98591.1"/>
    </source>
</evidence>
<dbReference type="AlphaFoldDB" id="B0SLK5"/>
<dbReference type="EMBL" id="CP000786">
    <property type="protein sequence ID" value="ABZ98591.1"/>
    <property type="molecule type" value="Genomic_DNA"/>
</dbReference>